<reference evidence="2 3" key="1">
    <citation type="submission" date="2015-12" db="EMBL/GenBank/DDBJ databases">
        <authorList>
            <person name="Shamseldin A."/>
            <person name="Moawad H."/>
            <person name="Abd El-Rahim W.M."/>
            <person name="Sadowsky M.J."/>
        </authorList>
    </citation>
    <scope>NUCLEOTIDE SEQUENCE [LARGE SCALE GENOMIC DNA]</scope>
    <source>
        <strain evidence="2 3">Ar51</strain>
    </source>
</reference>
<dbReference type="STRING" id="121292.AU252_17130"/>
<dbReference type="Pfam" id="PF07811">
    <property type="entry name" value="TadE"/>
    <property type="match status" value="1"/>
</dbReference>
<dbReference type="Proteomes" id="UP000065151">
    <property type="component" value="Chromosome"/>
</dbReference>
<evidence type="ECO:0000313" key="3">
    <source>
        <dbReference type="Proteomes" id="UP000065151"/>
    </source>
</evidence>
<sequence>MKTAHKERGAVAVEMAIVLPLLLLILIGTMEFGRVFNVQNSLTQAAREGARFAAIHHSDSDFADGDVATVALAAAPSLSNLEILVDDDAGSCASGENVTVTTNVTLGSLSGFLDAGFFGSPGIFPMALEGVGVMRCGG</sequence>
<evidence type="ECO:0000313" key="2">
    <source>
        <dbReference type="EMBL" id="ALV44033.1"/>
    </source>
</evidence>
<feature type="domain" description="TadE-like" evidence="1">
    <location>
        <begin position="9"/>
        <end position="51"/>
    </location>
</feature>
<dbReference type="AlphaFoldDB" id="A0A0U3RFM4"/>
<proteinExistence type="predicted"/>
<protein>
    <submittedName>
        <fullName evidence="2">Pilus assembly protein TadE</fullName>
    </submittedName>
</protein>
<accession>A0A0U3RFM4</accession>
<name>A0A0U3RFM4_9MICC</name>
<organism evidence="2">
    <name type="scientific">Pseudarthrobacter sulfonivorans</name>
    <dbReference type="NCBI Taxonomy" id="121292"/>
    <lineage>
        <taxon>Bacteria</taxon>
        <taxon>Bacillati</taxon>
        <taxon>Actinomycetota</taxon>
        <taxon>Actinomycetes</taxon>
        <taxon>Micrococcales</taxon>
        <taxon>Micrococcaceae</taxon>
        <taxon>Pseudarthrobacter</taxon>
    </lineage>
</organism>
<dbReference type="KEGG" id="psul:AU252_17130"/>
<gene>
    <name evidence="2" type="ORF">AU252_17130</name>
</gene>
<evidence type="ECO:0000259" key="1">
    <source>
        <dbReference type="Pfam" id="PF07811"/>
    </source>
</evidence>
<dbReference type="RefSeq" id="WP_058933022.1">
    <property type="nucleotide sequence ID" value="NZ_CP013747.1"/>
</dbReference>
<dbReference type="InterPro" id="IPR012495">
    <property type="entry name" value="TadE-like_dom"/>
</dbReference>
<dbReference type="EMBL" id="CP013747">
    <property type="protein sequence ID" value="ALV44033.1"/>
    <property type="molecule type" value="Genomic_DNA"/>
</dbReference>